<feature type="region of interest" description="Disordered" evidence="3">
    <location>
        <begin position="243"/>
        <end position="275"/>
    </location>
</feature>
<dbReference type="SMART" id="SM01025">
    <property type="entry name" value="BEN"/>
    <property type="match status" value="1"/>
</dbReference>
<dbReference type="GeneID" id="110345971"/>
<dbReference type="AlphaFoldDB" id="A0AAX6RZ66"/>
<proteinExistence type="predicted"/>
<comment type="subcellular location">
    <subcellularLocation>
        <location evidence="1">Nucleus</location>
    </subcellularLocation>
</comment>
<dbReference type="PROSITE" id="PS51457">
    <property type="entry name" value="BEN"/>
    <property type="match status" value="1"/>
</dbReference>
<dbReference type="CTD" id="139105"/>
<name>A0AAX6RZ66_HETGA</name>
<feature type="region of interest" description="Disordered" evidence="3">
    <location>
        <begin position="287"/>
        <end position="311"/>
    </location>
</feature>
<dbReference type="InterPro" id="IPR018379">
    <property type="entry name" value="BEN_domain"/>
</dbReference>
<keyword evidence="2" id="KW-0539">Nucleus</keyword>
<feature type="region of interest" description="Disordered" evidence="3">
    <location>
        <begin position="97"/>
        <end position="116"/>
    </location>
</feature>
<dbReference type="RefSeq" id="XP_021101032.1">
    <property type="nucleotide sequence ID" value="XM_021245373.1"/>
</dbReference>
<reference evidence="6" key="1">
    <citation type="submission" date="2025-08" db="UniProtKB">
        <authorList>
            <consortium name="RefSeq"/>
        </authorList>
    </citation>
    <scope>IDENTIFICATION</scope>
</reference>
<dbReference type="GO" id="GO:0003677">
    <property type="term" value="F:DNA binding"/>
    <property type="evidence" value="ECO:0007669"/>
    <property type="project" value="InterPro"/>
</dbReference>
<feature type="region of interest" description="Disordered" evidence="3">
    <location>
        <begin position="16"/>
        <end position="46"/>
    </location>
</feature>
<evidence type="ECO:0000313" key="6">
    <source>
        <dbReference type="RefSeq" id="XP_021101032.1"/>
    </source>
</evidence>
<dbReference type="PANTHER" id="PTHR47305:SF1">
    <property type="entry name" value="BEN DOMAIN-CONTAINING PROTEIN"/>
    <property type="match status" value="1"/>
</dbReference>
<dbReference type="PANTHER" id="PTHR47305">
    <property type="entry name" value="BEN DOMAIN-CONTAINING PROTEIN 2"/>
    <property type="match status" value="1"/>
</dbReference>
<feature type="compositionally biased region" description="Acidic residues" evidence="3">
    <location>
        <begin position="34"/>
        <end position="46"/>
    </location>
</feature>
<evidence type="ECO:0000256" key="3">
    <source>
        <dbReference type="SAM" id="MobiDB-lite"/>
    </source>
</evidence>
<protein>
    <submittedName>
        <fullName evidence="6">BEN domain-containing protein 2</fullName>
    </submittedName>
</protein>
<dbReference type="Pfam" id="PF10523">
    <property type="entry name" value="BEN"/>
    <property type="match status" value="1"/>
</dbReference>
<evidence type="ECO:0000256" key="1">
    <source>
        <dbReference type="ARBA" id="ARBA00004123"/>
    </source>
</evidence>
<feature type="domain" description="BEN" evidence="4">
    <location>
        <begin position="405"/>
        <end position="513"/>
    </location>
</feature>
<keyword evidence="5" id="KW-1185">Reference proteome</keyword>
<evidence type="ECO:0000313" key="5">
    <source>
        <dbReference type="Proteomes" id="UP000694906"/>
    </source>
</evidence>
<accession>A0AAX6RZ66</accession>
<evidence type="ECO:0000256" key="2">
    <source>
        <dbReference type="ARBA" id="ARBA00023242"/>
    </source>
</evidence>
<evidence type="ECO:0000259" key="4">
    <source>
        <dbReference type="PROSITE" id="PS51457"/>
    </source>
</evidence>
<dbReference type="GO" id="GO:0005634">
    <property type="term" value="C:nucleus"/>
    <property type="evidence" value="ECO:0007669"/>
    <property type="project" value="UniProtKB-SubCell"/>
</dbReference>
<sequence length="524" mass="59108">MAEDSHQDQDYIILTIGDSYDNIDDEDAVTKEDSETENSENPNDSDDALMIQSNFGSGSANFQQLFGMTYGVEGAEVHPDQLVSQMNHPTHLKRYRSEPTEQDFCSSNKKRLSSPPRQYNMERNVFEKFYDEYHRNQLRAFQQCFQGLQDLMEQTNRQVAKLNGIFSAMQQFWERSLIPQCPSVAASTEVPPPGYPSVANSPDRVNYSDILRNGSMSPETTLPSSVFILSHFDMPGIAEASLENNPETRDYPPVMDNDNSQHLLSSSANSSSDSDKKFILIEMPANMENSSEDSPEIESHPSSLENDRDQSPSSSFYFICTNCGMLSKQETGLERSPQTTNNLPFVEYESDISPYSSMSKTSVKTGTNMENNCGLKNCPNLLRNYGGQHHSSSSVSRCFHFGYFGNPSRHIKIPNSVIDIAKSKRCPEESAKYLLHHLFTEDVLIRSNVYGSLEQGLCALDSNRINAIREFLQDNFSAYDLEETGCDWQLCVIAINSYLHSFRSDFEDSRVKVQKRLSSVNPST</sequence>
<dbReference type="Proteomes" id="UP000694906">
    <property type="component" value="Unplaced"/>
</dbReference>
<organism evidence="5 6">
    <name type="scientific">Heterocephalus glaber</name>
    <name type="common">Naked mole rat</name>
    <dbReference type="NCBI Taxonomy" id="10181"/>
    <lineage>
        <taxon>Eukaryota</taxon>
        <taxon>Metazoa</taxon>
        <taxon>Chordata</taxon>
        <taxon>Craniata</taxon>
        <taxon>Vertebrata</taxon>
        <taxon>Euteleostomi</taxon>
        <taxon>Mammalia</taxon>
        <taxon>Eutheria</taxon>
        <taxon>Euarchontoglires</taxon>
        <taxon>Glires</taxon>
        <taxon>Rodentia</taxon>
        <taxon>Hystricomorpha</taxon>
        <taxon>Bathyergidae</taxon>
        <taxon>Heterocephalus</taxon>
    </lineage>
</organism>
<gene>
    <name evidence="6" type="primary">Bend2</name>
</gene>
<feature type="compositionally biased region" description="Low complexity" evidence="3">
    <location>
        <begin position="260"/>
        <end position="272"/>
    </location>
</feature>